<reference evidence="1" key="1">
    <citation type="submission" date="2022-07" db="EMBL/GenBank/DDBJ databases">
        <authorList>
            <person name="Macas J."/>
            <person name="Novak P."/>
            <person name="Neumann P."/>
        </authorList>
    </citation>
    <scope>NUCLEOTIDE SEQUENCE</scope>
</reference>
<proteinExistence type="predicted"/>
<evidence type="ECO:0000313" key="1">
    <source>
        <dbReference type="EMBL" id="CAH9076819.1"/>
    </source>
</evidence>
<protein>
    <submittedName>
        <fullName evidence="1">Uncharacterized protein</fullName>
    </submittedName>
</protein>
<keyword evidence="2" id="KW-1185">Reference proteome</keyword>
<dbReference type="OrthoDB" id="1268863at2759"/>
<gene>
    <name evidence="1" type="ORF">CEURO_LOCUS6047</name>
</gene>
<dbReference type="PANTHER" id="PTHR33144:SF50">
    <property type="entry name" value="OS03G0714750 PROTEIN"/>
    <property type="match status" value="1"/>
</dbReference>
<comment type="caution">
    <text evidence="1">The sequence shown here is derived from an EMBL/GenBank/DDBJ whole genome shotgun (WGS) entry which is preliminary data.</text>
</comment>
<dbReference type="Proteomes" id="UP001152484">
    <property type="component" value="Unassembled WGS sequence"/>
</dbReference>
<organism evidence="1 2">
    <name type="scientific">Cuscuta europaea</name>
    <name type="common">European dodder</name>
    <dbReference type="NCBI Taxonomy" id="41803"/>
    <lineage>
        <taxon>Eukaryota</taxon>
        <taxon>Viridiplantae</taxon>
        <taxon>Streptophyta</taxon>
        <taxon>Embryophyta</taxon>
        <taxon>Tracheophyta</taxon>
        <taxon>Spermatophyta</taxon>
        <taxon>Magnoliopsida</taxon>
        <taxon>eudicotyledons</taxon>
        <taxon>Gunneridae</taxon>
        <taxon>Pentapetalae</taxon>
        <taxon>asterids</taxon>
        <taxon>lamiids</taxon>
        <taxon>Solanales</taxon>
        <taxon>Convolvulaceae</taxon>
        <taxon>Cuscuteae</taxon>
        <taxon>Cuscuta</taxon>
        <taxon>Cuscuta subgen. Cuscuta</taxon>
    </lineage>
</organism>
<dbReference type="AlphaFoldDB" id="A0A9P0YU09"/>
<dbReference type="EMBL" id="CAMAPE010000010">
    <property type="protein sequence ID" value="CAH9076819.1"/>
    <property type="molecule type" value="Genomic_DNA"/>
</dbReference>
<evidence type="ECO:0000313" key="2">
    <source>
        <dbReference type="Proteomes" id="UP001152484"/>
    </source>
</evidence>
<dbReference type="PANTHER" id="PTHR33144">
    <property type="entry name" value="OS10G0409366 PROTEIN-RELATED"/>
    <property type="match status" value="1"/>
</dbReference>
<name>A0A9P0YU09_CUSEU</name>
<sequence length="86" mass="9645">MHSSQTSGIAKKVRGPTQKLGIWELKGDTRIAVTFNDLVQPIGEEGKELTQFLGTLVKMPNHVGINFHEWRDVANTSKETLWSIVK</sequence>
<accession>A0A9P0YU09</accession>
<feature type="non-terminal residue" evidence="1">
    <location>
        <position position="1"/>
    </location>
</feature>